<evidence type="ECO:0000313" key="3">
    <source>
        <dbReference type="EnsemblPlants" id="PNT74247"/>
    </source>
</evidence>
<reference evidence="2 3" key="1">
    <citation type="journal article" date="2010" name="Nature">
        <title>Genome sequencing and analysis of the model grass Brachypodium distachyon.</title>
        <authorList>
            <consortium name="International Brachypodium Initiative"/>
        </authorList>
    </citation>
    <scope>NUCLEOTIDE SEQUENCE [LARGE SCALE GENOMIC DNA]</scope>
    <source>
        <strain evidence="2 3">Bd21</strain>
    </source>
</reference>
<feature type="region of interest" description="Disordered" evidence="1">
    <location>
        <begin position="51"/>
        <end position="92"/>
    </location>
</feature>
<feature type="compositionally biased region" description="Polar residues" evidence="1">
    <location>
        <begin position="51"/>
        <end position="66"/>
    </location>
</feature>
<evidence type="ECO:0000256" key="1">
    <source>
        <dbReference type="SAM" id="MobiDB-lite"/>
    </source>
</evidence>
<dbReference type="EnsemblPlants" id="PNT74247">
    <property type="protein sequence ID" value="PNT74247"/>
    <property type="gene ID" value="BRADI_1g11101v3"/>
</dbReference>
<dbReference type="AlphaFoldDB" id="A0A2K2DIZ9"/>
<protein>
    <submittedName>
        <fullName evidence="2 3">Uncharacterized protein</fullName>
    </submittedName>
</protein>
<organism evidence="2">
    <name type="scientific">Brachypodium distachyon</name>
    <name type="common">Purple false brome</name>
    <name type="synonym">Trachynia distachya</name>
    <dbReference type="NCBI Taxonomy" id="15368"/>
    <lineage>
        <taxon>Eukaryota</taxon>
        <taxon>Viridiplantae</taxon>
        <taxon>Streptophyta</taxon>
        <taxon>Embryophyta</taxon>
        <taxon>Tracheophyta</taxon>
        <taxon>Spermatophyta</taxon>
        <taxon>Magnoliopsida</taxon>
        <taxon>Liliopsida</taxon>
        <taxon>Poales</taxon>
        <taxon>Poaceae</taxon>
        <taxon>BOP clade</taxon>
        <taxon>Pooideae</taxon>
        <taxon>Stipodae</taxon>
        <taxon>Brachypodieae</taxon>
        <taxon>Brachypodium</taxon>
    </lineage>
</organism>
<gene>
    <name evidence="2" type="ORF">BRADI_1g11101v3</name>
</gene>
<reference evidence="3" key="3">
    <citation type="submission" date="2018-08" db="UniProtKB">
        <authorList>
            <consortium name="EnsemblPlants"/>
        </authorList>
    </citation>
    <scope>IDENTIFICATION</scope>
    <source>
        <strain evidence="3">cv. Bd21</strain>
    </source>
</reference>
<evidence type="ECO:0000313" key="4">
    <source>
        <dbReference type="Proteomes" id="UP000008810"/>
    </source>
</evidence>
<keyword evidence="4" id="KW-1185">Reference proteome</keyword>
<dbReference type="Gramene" id="PNT74247">
    <property type="protein sequence ID" value="PNT74247"/>
    <property type="gene ID" value="BRADI_1g11101v3"/>
</dbReference>
<reference evidence="2" key="2">
    <citation type="submission" date="2017-06" db="EMBL/GenBank/DDBJ databases">
        <title>WGS assembly of Brachypodium distachyon.</title>
        <authorList>
            <consortium name="The International Brachypodium Initiative"/>
            <person name="Lucas S."/>
            <person name="Harmon-Smith M."/>
            <person name="Lail K."/>
            <person name="Tice H."/>
            <person name="Grimwood J."/>
            <person name="Bruce D."/>
            <person name="Barry K."/>
            <person name="Shu S."/>
            <person name="Lindquist E."/>
            <person name="Wang M."/>
            <person name="Pitluck S."/>
            <person name="Vogel J.P."/>
            <person name="Garvin D.F."/>
            <person name="Mockler T.C."/>
            <person name="Schmutz J."/>
            <person name="Rokhsar D."/>
            <person name="Bevan M.W."/>
        </authorList>
    </citation>
    <scope>NUCLEOTIDE SEQUENCE</scope>
    <source>
        <strain evidence="2">Bd21</strain>
    </source>
</reference>
<accession>A0A2K2DIZ9</accession>
<dbReference type="Proteomes" id="UP000008810">
    <property type="component" value="Chromosome 1"/>
</dbReference>
<name>A0A2K2DIZ9_BRADI</name>
<sequence length="92" mass="9894">MFSAVVLGTPANNLPRCAVSFERRVGRGEKKGRKGPRWWLCPMGGQDLNRSGNDPYCSSTPTSSALSGCHCSPPSLRQSQHSPAVKVPVPED</sequence>
<proteinExistence type="predicted"/>
<dbReference type="EMBL" id="CM000880">
    <property type="protein sequence ID" value="PNT74247.1"/>
    <property type="molecule type" value="Genomic_DNA"/>
</dbReference>
<dbReference type="InParanoid" id="A0A2K2DIZ9"/>
<evidence type="ECO:0000313" key="2">
    <source>
        <dbReference type="EMBL" id="PNT74247.1"/>
    </source>
</evidence>